<feature type="compositionally biased region" description="Basic and acidic residues" evidence="1">
    <location>
        <begin position="78"/>
        <end position="93"/>
    </location>
</feature>
<feature type="region of interest" description="Disordered" evidence="1">
    <location>
        <begin position="404"/>
        <end position="431"/>
    </location>
</feature>
<proteinExistence type="predicted"/>
<evidence type="ECO:0000259" key="2">
    <source>
        <dbReference type="PROSITE" id="PS50076"/>
    </source>
</evidence>
<dbReference type="EMBL" id="BPWL01000009">
    <property type="protein sequence ID" value="GJJ14258.1"/>
    <property type="molecule type" value="Genomic_DNA"/>
</dbReference>
<dbReference type="SMART" id="SM00271">
    <property type="entry name" value="DnaJ"/>
    <property type="match status" value="1"/>
</dbReference>
<accession>A0AAV5AMH1</accession>
<feature type="compositionally biased region" description="Basic and acidic residues" evidence="1">
    <location>
        <begin position="216"/>
        <end position="239"/>
    </location>
</feature>
<dbReference type="AlphaFoldDB" id="A0AAV5AMH1"/>
<sequence length="482" mass="53721">MSTANVLPSRPIWPHIQTTCSKCSTKLEFPIPSPNPSPNTTLRIRCYSCSTIFSYTIAASSTSSGSTSNISDNQIPKQDTRKTDGRRIGTQERPLETGYYEILGVETTATTEEIKKAYRRLAIKYHPDKNRGDPNAEERTLSDPALRKKYNEFGSRESQPEGGFMDPEAFFSQLFGGDKFLPFIGQISLGSDMKTALQEDNEDTTTSSDGTQRPKSNKDMTPEEKQKKEEKEKKESAEKAAIREERVKKLVDELQRKLSIYTESATGVNDEEVTRSWRTICQLEAEQLKDESYGVELLHAIGFVYVSKARQYLASKQTFLGVGGWLHNVQGKYHMFSETVSTIRAAVDLKQTFDQMAAAEKAGSLTPEEKRKLEEAAAEKGLRTLFKGAKLEIETVLREVCDRILSPPPPQRPSASSAARGNEVAPPSPISREKLHLRAVALQILGEAFTAVHKEPSDESEYVRIERASREAAANAQDRANA</sequence>
<keyword evidence="4" id="KW-1185">Reference proteome</keyword>
<reference evidence="3" key="1">
    <citation type="submission" date="2021-10" db="EMBL/GenBank/DDBJ databases">
        <title>De novo Genome Assembly of Clathrus columnatus (Basidiomycota, Fungi) Using Illumina and Nanopore Sequence Data.</title>
        <authorList>
            <person name="Ogiso-Tanaka E."/>
            <person name="Itagaki H."/>
            <person name="Hosoya T."/>
            <person name="Hosaka K."/>
        </authorList>
    </citation>
    <scope>NUCLEOTIDE SEQUENCE</scope>
    <source>
        <strain evidence="3">MO-923</strain>
    </source>
</reference>
<dbReference type="Pfam" id="PF14308">
    <property type="entry name" value="DnaJ-X"/>
    <property type="match status" value="1"/>
</dbReference>
<dbReference type="Proteomes" id="UP001050691">
    <property type="component" value="Unassembled WGS sequence"/>
</dbReference>
<dbReference type="InterPro" id="IPR036869">
    <property type="entry name" value="J_dom_sf"/>
</dbReference>
<dbReference type="PANTHER" id="PTHR44924:SF1">
    <property type="entry name" value="DNAJ SUBFAMILY A MEMBER 2"/>
    <property type="match status" value="1"/>
</dbReference>
<name>A0AAV5AMH1_9AGAM</name>
<dbReference type="InterPro" id="IPR026894">
    <property type="entry name" value="DnaJ_X"/>
</dbReference>
<dbReference type="Gene3D" id="1.10.287.110">
    <property type="entry name" value="DnaJ domain"/>
    <property type="match status" value="1"/>
</dbReference>
<dbReference type="InterPro" id="IPR001623">
    <property type="entry name" value="DnaJ_domain"/>
</dbReference>
<evidence type="ECO:0000313" key="3">
    <source>
        <dbReference type="EMBL" id="GJJ14258.1"/>
    </source>
</evidence>
<dbReference type="SUPFAM" id="SSF46565">
    <property type="entry name" value="Chaperone J-domain"/>
    <property type="match status" value="1"/>
</dbReference>
<feature type="compositionally biased region" description="Low complexity" evidence="1">
    <location>
        <begin position="61"/>
        <end position="71"/>
    </location>
</feature>
<evidence type="ECO:0000256" key="1">
    <source>
        <dbReference type="SAM" id="MobiDB-lite"/>
    </source>
</evidence>
<feature type="region of interest" description="Disordered" evidence="1">
    <location>
        <begin position="197"/>
        <end position="239"/>
    </location>
</feature>
<feature type="compositionally biased region" description="Polar residues" evidence="1">
    <location>
        <begin position="204"/>
        <end position="214"/>
    </location>
</feature>
<protein>
    <recommendedName>
        <fullName evidence="2">J domain-containing protein</fullName>
    </recommendedName>
</protein>
<feature type="domain" description="J" evidence="2">
    <location>
        <begin position="98"/>
        <end position="154"/>
    </location>
</feature>
<gene>
    <name evidence="3" type="ORF">Clacol_008522</name>
</gene>
<evidence type="ECO:0000313" key="4">
    <source>
        <dbReference type="Proteomes" id="UP001050691"/>
    </source>
</evidence>
<organism evidence="3 4">
    <name type="scientific">Clathrus columnatus</name>
    <dbReference type="NCBI Taxonomy" id="1419009"/>
    <lineage>
        <taxon>Eukaryota</taxon>
        <taxon>Fungi</taxon>
        <taxon>Dikarya</taxon>
        <taxon>Basidiomycota</taxon>
        <taxon>Agaricomycotina</taxon>
        <taxon>Agaricomycetes</taxon>
        <taxon>Phallomycetidae</taxon>
        <taxon>Phallales</taxon>
        <taxon>Clathraceae</taxon>
        <taxon>Clathrus</taxon>
    </lineage>
</organism>
<dbReference type="PRINTS" id="PR00625">
    <property type="entry name" value="JDOMAIN"/>
</dbReference>
<comment type="caution">
    <text evidence="3">The sequence shown here is derived from an EMBL/GenBank/DDBJ whole genome shotgun (WGS) entry which is preliminary data.</text>
</comment>
<feature type="region of interest" description="Disordered" evidence="1">
    <location>
        <begin position="126"/>
        <end position="146"/>
    </location>
</feature>
<dbReference type="PROSITE" id="PS50076">
    <property type="entry name" value="DNAJ_2"/>
    <property type="match status" value="1"/>
</dbReference>
<dbReference type="Pfam" id="PF00226">
    <property type="entry name" value="DnaJ"/>
    <property type="match status" value="1"/>
</dbReference>
<feature type="region of interest" description="Disordered" evidence="1">
    <location>
        <begin position="61"/>
        <end position="93"/>
    </location>
</feature>
<dbReference type="PANTHER" id="PTHR44924">
    <property type="entry name" value="DNAJ SUBFAMILY A MEMBER 2"/>
    <property type="match status" value="1"/>
</dbReference>
<dbReference type="CDD" id="cd06257">
    <property type="entry name" value="DnaJ"/>
    <property type="match status" value="1"/>
</dbReference>